<evidence type="ECO:0000256" key="2">
    <source>
        <dbReference type="ARBA" id="ARBA00022723"/>
    </source>
</evidence>
<dbReference type="GO" id="GO:0005737">
    <property type="term" value="C:cytoplasm"/>
    <property type="evidence" value="ECO:0007669"/>
    <property type="project" value="TreeGrafter"/>
</dbReference>
<dbReference type="AlphaFoldDB" id="A0A2R4XP54"/>
<comment type="similarity">
    <text evidence="1">Belongs to the TfdA dioxygenase family.</text>
</comment>
<organism evidence="7 8">
    <name type="scientific">Orrella marina</name>
    <dbReference type="NCBI Taxonomy" id="2163011"/>
    <lineage>
        <taxon>Bacteria</taxon>
        <taxon>Pseudomonadati</taxon>
        <taxon>Pseudomonadota</taxon>
        <taxon>Betaproteobacteria</taxon>
        <taxon>Burkholderiales</taxon>
        <taxon>Alcaligenaceae</taxon>
        <taxon>Orrella</taxon>
    </lineage>
</organism>
<dbReference type="GO" id="GO:0046872">
    <property type="term" value="F:metal ion binding"/>
    <property type="evidence" value="ECO:0007669"/>
    <property type="project" value="UniProtKB-KW"/>
</dbReference>
<dbReference type="PANTHER" id="PTHR30468:SF1">
    <property type="entry name" value="ALPHA-KETOGLUTARATE-DEPENDENT SULFONATE DIOXYGENASE"/>
    <property type="match status" value="1"/>
</dbReference>
<evidence type="ECO:0000256" key="5">
    <source>
        <dbReference type="ARBA" id="ARBA00023004"/>
    </source>
</evidence>
<proteinExistence type="inferred from homology"/>
<keyword evidence="3 7" id="KW-0223">Dioxygenase</keyword>
<evidence type="ECO:0000313" key="8">
    <source>
        <dbReference type="Proteomes" id="UP000244571"/>
    </source>
</evidence>
<dbReference type="Proteomes" id="UP000244571">
    <property type="component" value="Chromosome"/>
</dbReference>
<accession>A0A2R4XP54</accession>
<name>A0A2R4XP54_9BURK</name>
<dbReference type="OrthoDB" id="8893262at2"/>
<dbReference type="InterPro" id="IPR042098">
    <property type="entry name" value="TauD-like_sf"/>
</dbReference>
<sequence length="306" mass="34687">MRIVPNHAVLGAQVQEIDLARPLNKETFEALMMALGQHGVLEFPDQDLTTVGLKQFSANFGELWVSPGGRAQDPEHPEVMFLSNMKEDGKPLGLADAGQSWHTDMSYARMIALANVLYGIEVPHDASGTPLGDTQFLNMHKVYEDLPESIKKQLEGKTITHDFNKFWEMMRQRPGSTRPPLGEKEKAARPPVQHPAFLTHPITGKKVLYANPGYAMFVNDMPREQSDELLQYLFEFQTQPEYLYSHQWKKRSVLMWDNIGTTHNAVADYTPEQHRFMKRCQVMATRFYGAQGTAHPIMFKSTGVPA</sequence>
<dbReference type="EMBL" id="CP028901">
    <property type="protein sequence ID" value="AWB35586.1"/>
    <property type="molecule type" value="Genomic_DNA"/>
</dbReference>
<protein>
    <submittedName>
        <fullName evidence="7">Taurine dioxygenase</fullName>
    </submittedName>
</protein>
<dbReference type="GO" id="GO:0000908">
    <property type="term" value="F:taurine dioxygenase activity"/>
    <property type="evidence" value="ECO:0007669"/>
    <property type="project" value="TreeGrafter"/>
</dbReference>
<keyword evidence="8" id="KW-1185">Reference proteome</keyword>
<evidence type="ECO:0000313" key="7">
    <source>
        <dbReference type="EMBL" id="AWB35586.1"/>
    </source>
</evidence>
<evidence type="ECO:0000256" key="1">
    <source>
        <dbReference type="ARBA" id="ARBA00005896"/>
    </source>
</evidence>
<evidence type="ECO:0000256" key="3">
    <source>
        <dbReference type="ARBA" id="ARBA00022964"/>
    </source>
</evidence>
<keyword evidence="2" id="KW-0479">Metal-binding</keyword>
<dbReference type="Pfam" id="PF02668">
    <property type="entry name" value="TauD"/>
    <property type="match status" value="1"/>
</dbReference>
<feature type="domain" description="TauD/TfdA-like" evidence="6">
    <location>
        <begin position="10"/>
        <end position="280"/>
    </location>
</feature>
<dbReference type="GO" id="GO:0006790">
    <property type="term" value="P:sulfur compound metabolic process"/>
    <property type="evidence" value="ECO:0007669"/>
    <property type="project" value="TreeGrafter"/>
</dbReference>
<reference evidence="7 8" key="1">
    <citation type="submission" date="2018-04" db="EMBL/GenBank/DDBJ databases">
        <title>Bordetella sp. HZ20 isolated from seawater.</title>
        <authorList>
            <person name="Sun C."/>
        </authorList>
    </citation>
    <scope>NUCLEOTIDE SEQUENCE [LARGE SCALE GENOMIC DNA]</scope>
    <source>
        <strain evidence="7 8">HZ20</strain>
    </source>
</reference>
<dbReference type="InterPro" id="IPR003819">
    <property type="entry name" value="TauD/TfdA-like"/>
</dbReference>
<evidence type="ECO:0000259" key="6">
    <source>
        <dbReference type="Pfam" id="PF02668"/>
    </source>
</evidence>
<dbReference type="SUPFAM" id="SSF51197">
    <property type="entry name" value="Clavaminate synthase-like"/>
    <property type="match status" value="1"/>
</dbReference>
<dbReference type="KEGG" id="boz:DBV39_02630"/>
<keyword evidence="4" id="KW-0560">Oxidoreductase</keyword>
<dbReference type="Gene3D" id="3.60.130.10">
    <property type="entry name" value="Clavaminate synthase-like"/>
    <property type="match status" value="1"/>
</dbReference>
<keyword evidence="5" id="KW-0408">Iron</keyword>
<dbReference type="PANTHER" id="PTHR30468">
    <property type="entry name" value="ALPHA-KETOGLUTARATE-DEPENDENT SULFONATE DIOXYGENASE"/>
    <property type="match status" value="1"/>
</dbReference>
<gene>
    <name evidence="7" type="ORF">DBV39_02630</name>
</gene>
<dbReference type="InterPro" id="IPR051323">
    <property type="entry name" value="AtsK-like"/>
</dbReference>
<evidence type="ECO:0000256" key="4">
    <source>
        <dbReference type="ARBA" id="ARBA00023002"/>
    </source>
</evidence>